<organism evidence="10 11">
    <name type="scientific">Dendrothele bispora (strain CBS 962.96)</name>
    <dbReference type="NCBI Taxonomy" id="1314807"/>
    <lineage>
        <taxon>Eukaryota</taxon>
        <taxon>Fungi</taxon>
        <taxon>Dikarya</taxon>
        <taxon>Basidiomycota</taxon>
        <taxon>Agaricomycotina</taxon>
        <taxon>Agaricomycetes</taxon>
        <taxon>Agaricomycetidae</taxon>
        <taxon>Agaricales</taxon>
        <taxon>Agaricales incertae sedis</taxon>
        <taxon>Dendrothele</taxon>
    </lineage>
</organism>
<reference evidence="10 11" key="1">
    <citation type="journal article" date="2019" name="Nat. Ecol. Evol.">
        <title>Megaphylogeny resolves global patterns of mushroom evolution.</title>
        <authorList>
            <person name="Varga T."/>
            <person name="Krizsan K."/>
            <person name="Foldi C."/>
            <person name="Dima B."/>
            <person name="Sanchez-Garcia M."/>
            <person name="Sanchez-Ramirez S."/>
            <person name="Szollosi G.J."/>
            <person name="Szarkandi J.G."/>
            <person name="Papp V."/>
            <person name="Albert L."/>
            <person name="Andreopoulos W."/>
            <person name="Angelini C."/>
            <person name="Antonin V."/>
            <person name="Barry K.W."/>
            <person name="Bougher N.L."/>
            <person name="Buchanan P."/>
            <person name="Buyck B."/>
            <person name="Bense V."/>
            <person name="Catcheside P."/>
            <person name="Chovatia M."/>
            <person name="Cooper J."/>
            <person name="Damon W."/>
            <person name="Desjardin D."/>
            <person name="Finy P."/>
            <person name="Geml J."/>
            <person name="Haridas S."/>
            <person name="Hughes K."/>
            <person name="Justo A."/>
            <person name="Karasinski D."/>
            <person name="Kautmanova I."/>
            <person name="Kiss B."/>
            <person name="Kocsube S."/>
            <person name="Kotiranta H."/>
            <person name="LaButti K.M."/>
            <person name="Lechner B.E."/>
            <person name="Liimatainen K."/>
            <person name="Lipzen A."/>
            <person name="Lukacs Z."/>
            <person name="Mihaltcheva S."/>
            <person name="Morgado L.N."/>
            <person name="Niskanen T."/>
            <person name="Noordeloos M.E."/>
            <person name="Ohm R.A."/>
            <person name="Ortiz-Santana B."/>
            <person name="Ovrebo C."/>
            <person name="Racz N."/>
            <person name="Riley R."/>
            <person name="Savchenko A."/>
            <person name="Shiryaev A."/>
            <person name="Soop K."/>
            <person name="Spirin V."/>
            <person name="Szebenyi C."/>
            <person name="Tomsovsky M."/>
            <person name="Tulloss R.E."/>
            <person name="Uehling J."/>
            <person name="Grigoriev I.V."/>
            <person name="Vagvolgyi C."/>
            <person name="Papp T."/>
            <person name="Martin F.M."/>
            <person name="Miettinen O."/>
            <person name="Hibbett D.S."/>
            <person name="Nagy L.G."/>
        </authorList>
    </citation>
    <scope>NUCLEOTIDE SEQUENCE [LARGE SCALE GENOMIC DNA]</scope>
    <source>
        <strain evidence="10 11">CBS 962.96</strain>
    </source>
</reference>
<evidence type="ECO:0000313" key="11">
    <source>
        <dbReference type="Proteomes" id="UP000297245"/>
    </source>
</evidence>
<dbReference type="PRINTS" id="PR00084">
    <property type="entry name" value="MTLDHDRGNASE"/>
</dbReference>
<dbReference type="HAMAP" id="MF_00196">
    <property type="entry name" value="Mannitol_dehydrog"/>
    <property type="match status" value="1"/>
</dbReference>
<dbReference type="AlphaFoldDB" id="A0A4S8M6V7"/>
<dbReference type="SUPFAM" id="SSF51735">
    <property type="entry name" value="NAD(P)-binding Rossmann-fold domains"/>
    <property type="match status" value="1"/>
</dbReference>
<dbReference type="InterPro" id="IPR008927">
    <property type="entry name" value="6-PGluconate_DH-like_C_sf"/>
</dbReference>
<evidence type="ECO:0000259" key="8">
    <source>
        <dbReference type="Pfam" id="PF01232"/>
    </source>
</evidence>
<evidence type="ECO:0000256" key="7">
    <source>
        <dbReference type="ARBA" id="ARBA00048615"/>
    </source>
</evidence>
<dbReference type="EC" id="1.1.1.17" evidence="3"/>
<dbReference type="InterPro" id="IPR036291">
    <property type="entry name" value="NAD(P)-bd_dom_sf"/>
</dbReference>
<dbReference type="Pfam" id="PF08125">
    <property type="entry name" value="Mannitol_dh_C"/>
    <property type="match status" value="1"/>
</dbReference>
<evidence type="ECO:0000256" key="6">
    <source>
        <dbReference type="ARBA" id="ARBA00023027"/>
    </source>
</evidence>
<dbReference type="EMBL" id="ML179149">
    <property type="protein sequence ID" value="THU97781.1"/>
    <property type="molecule type" value="Genomic_DNA"/>
</dbReference>
<dbReference type="Gene3D" id="1.10.1040.10">
    <property type="entry name" value="N-(1-d-carboxylethyl)-l-norvaline Dehydrogenase, domain 2"/>
    <property type="match status" value="1"/>
</dbReference>
<evidence type="ECO:0000259" key="9">
    <source>
        <dbReference type="Pfam" id="PF08125"/>
    </source>
</evidence>
<dbReference type="Gene3D" id="3.40.50.720">
    <property type="entry name" value="NAD(P)-binding Rossmann-like Domain"/>
    <property type="match status" value="1"/>
</dbReference>
<dbReference type="InterPro" id="IPR013131">
    <property type="entry name" value="Mannitol_DH_N"/>
</dbReference>
<keyword evidence="5" id="KW-0560">Oxidoreductase</keyword>
<protein>
    <recommendedName>
        <fullName evidence="4">Mannitol-1-phosphate 5-dehydrogenase</fullName>
        <ecNumber evidence="3">1.1.1.17</ecNumber>
    </recommendedName>
</protein>
<evidence type="ECO:0000256" key="1">
    <source>
        <dbReference type="ARBA" id="ARBA00006541"/>
    </source>
</evidence>
<proteinExistence type="inferred from homology"/>
<evidence type="ECO:0000256" key="3">
    <source>
        <dbReference type="ARBA" id="ARBA00012939"/>
    </source>
</evidence>
<dbReference type="InterPro" id="IPR023027">
    <property type="entry name" value="Mannitol_DH_CS"/>
</dbReference>
<dbReference type="PANTHER" id="PTHR30524:SF0">
    <property type="entry name" value="ALTRONATE OXIDOREDUCTASE-RELATED"/>
    <property type="match status" value="1"/>
</dbReference>
<dbReference type="InterPro" id="IPR013118">
    <property type="entry name" value="Mannitol_DH_C"/>
</dbReference>
<dbReference type="SUPFAM" id="SSF48179">
    <property type="entry name" value="6-phosphogluconate dehydrogenase C-terminal domain-like"/>
    <property type="match status" value="1"/>
</dbReference>
<dbReference type="InterPro" id="IPR000669">
    <property type="entry name" value="Mannitol_DH"/>
</dbReference>
<comment type="catalytic activity">
    <reaction evidence="7">
        <text>D-mannitol 1-phosphate + NAD(+) = beta-D-fructose 6-phosphate + NADH + H(+)</text>
        <dbReference type="Rhea" id="RHEA:19661"/>
        <dbReference type="ChEBI" id="CHEBI:15378"/>
        <dbReference type="ChEBI" id="CHEBI:57540"/>
        <dbReference type="ChEBI" id="CHEBI:57634"/>
        <dbReference type="ChEBI" id="CHEBI:57945"/>
        <dbReference type="ChEBI" id="CHEBI:61381"/>
        <dbReference type="EC" id="1.1.1.17"/>
    </reaction>
</comment>
<dbReference type="PROSITE" id="PS00974">
    <property type="entry name" value="MANNITOL_DHGENASE"/>
    <property type="match status" value="1"/>
</dbReference>
<dbReference type="GO" id="GO:0008926">
    <property type="term" value="F:mannitol-1-phosphate 5-dehydrogenase activity"/>
    <property type="evidence" value="ECO:0007669"/>
    <property type="project" value="UniProtKB-EC"/>
</dbReference>
<sequence length="402" mass="44572">MTVLNAKKPIAIHFGAGNIGRGFIGAVLSQAGFHVVFVDIQKNIINALNEEHGYDLHILNSGSHTERVENVSGVMSTDLETIKKISKEPVSIITTAVGAGVLPKIAKPVAQIIKTRMADKRGPINIVACENLQHATDLLKGEIEKELNDDECEYMQENIGFAVCAVDRIVPPFKSKNVLDVGVEPFYEWTVDRNSLKKTDPDVTIKGMHTTDNLDAYVQRKLFTLNCGHAITSYLGFLSRKPTILEAIQTPSIHSAVSKALRESGTALVKKHAIFNEDDHNRYIETTLHRFANPHIQDEVTRVGKEPLRKLKKGDRLLGPIEMCREFGLPREGLLMGVAAALLFAPKDSEDEQVKELKGMIEEKGLRKVVLELTGWEDGDEDVEKVVGEYEKLKGTGFDCRL</sequence>
<dbReference type="OrthoDB" id="418169at2759"/>
<dbReference type="NCBIfam" id="NF002652">
    <property type="entry name" value="PRK02318.2-5"/>
    <property type="match status" value="1"/>
</dbReference>
<dbReference type="PANTHER" id="PTHR30524">
    <property type="entry name" value="MANNITOL-1-PHOSPHATE 5-DEHYDROGENASE"/>
    <property type="match status" value="1"/>
</dbReference>
<dbReference type="Pfam" id="PF01232">
    <property type="entry name" value="Mannitol_dh"/>
    <property type="match status" value="1"/>
</dbReference>
<name>A0A4S8M6V7_DENBC</name>
<evidence type="ECO:0000256" key="5">
    <source>
        <dbReference type="ARBA" id="ARBA00023002"/>
    </source>
</evidence>
<feature type="domain" description="Mannitol dehydrogenase C-terminal" evidence="9">
    <location>
        <begin position="213"/>
        <end position="392"/>
    </location>
</feature>
<dbReference type="InterPro" id="IPR013328">
    <property type="entry name" value="6PGD_dom2"/>
</dbReference>
<keyword evidence="6" id="KW-0520">NAD</keyword>
<comment type="similarity">
    <text evidence="1">Belongs to the mannitol dehydrogenase family.</text>
</comment>
<evidence type="ECO:0000313" key="10">
    <source>
        <dbReference type="EMBL" id="THU97781.1"/>
    </source>
</evidence>
<feature type="domain" description="Mannitol dehydrogenase N-terminal" evidence="8">
    <location>
        <begin position="11"/>
        <end position="203"/>
    </location>
</feature>
<keyword evidence="11" id="KW-1185">Reference proteome</keyword>
<comment type="subunit">
    <text evidence="2">Monomer.</text>
</comment>
<gene>
    <name evidence="10" type="ORF">K435DRAFT_777850</name>
</gene>
<dbReference type="InterPro" id="IPR023028">
    <property type="entry name" value="Mannitol_1_phos_5_DH"/>
</dbReference>
<dbReference type="GO" id="GO:0005829">
    <property type="term" value="C:cytosol"/>
    <property type="evidence" value="ECO:0007669"/>
    <property type="project" value="TreeGrafter"/>
</dbReference>
<dbReference type="Proteomes" id="UP000297245">
    <property type="component" value="Unassembled WGS sequence"/>
</dbReference>
<evidence type="ECO:0000256" key="2">
    <source>
        <dbReference type="ARBA" id="ARBA00011245"/>
    </source>
</evidence>
<dbReference type="NCBIfam" id="NF002646">
    <property type="entry name" value="PRK02318.1-2"/>
    <property type="match status" value="1"/>
</dbReference>
<accession>A0A4S8M6V7</accession>
<evidence type="ECO:0000256" key="4">
    <source>
        <dbReference type="ARBA" id="ARBA00016219"/>
    </source>
</evidence>
<dbReference type="GO" id="GO:0019592">
    <property type="term" value="P:mannitol catabolic process"/>
    <property type="evidence" value="ECO:0007669"/>
    <property type="project" value="TreeGrafter"/>
</dbReference>